<name>A0ABT3ISZ0_9BACT</name>
<organism evidence="3 4">
    <name type="scientific">Chitinophaga nivalis</name>
    <dbReference type="NCBI Taxonomy" id="2991709"/>
    <lineage>
        <taxon>Bacteria</taxon>
        <taxon>Pseudomonadati</taxon>
        <taxon>Bacteroidota</taxon>
        <taxon>Chitinophagia</taxon>
        <taxon>Chitinophagales</taxon>
        <taxon>Chitinophagaceae</taxon>
        <taxon>Chitinophaga</taxon>
    </lineage>
</organism>
<comment type="caution">
    <text evidence="3">The sequence shown here is derived from an EMBL/GenBank/DDBJ whole genome shotgun (WGS) entry which is preliminary data.</text>
</comment>
<dbReference type="Pfam" id="PF02622">
    <property type="entry name" value="DUF179"/>
    <property type="match status" value="1"/>
</dbReference>
<dbReference type="SUPFAM" id="SSF143456">
    <property type="entry name" value="VC0467-like"/>
    <property type="match status" value="1"/>
</dbReference>
<keyword evidence="4" id="KW-1185">Reference proteome</keyword>
<evidence type="ECO:0000256" key="2">
    <source>
        <dbReference type="HAMAP-Rule" id="MF_00758"/>
    </source>
</evidence>
<sequence>MRMINLSPGILLIADPFLKDPNFARTVILLCEHQPKGSLGFVINKLFDQQLHHLVPEVMISNIPVYFGGPVQMDTIHFVHQQPELIDGGVEIIPGVYWGGHFEQVVAALNKGLLEPGQIKFFIGYAGWTDGQLEGEIQEKSWIISHSDTTLVFEQQEQLIWQQSLRNLGSNFAMMANFPIDPSLN</sequence>
<evidence type="ECO:0000313" key="3">
    <source>
        <dbReference type="EMBL" id="MCW3487099.1"/>
    </source>
</evidence>
<gene>
    <name evidence="3" type="ORF">OL497_24585</name>
</gene>
<comment type="similarity">
    <text evidence="1 2">Belongs to the UPF0301 (AlgH) family.</text>
</comment>
<evidence type="ECO:0000256" key="1">
    <source>
        <dbReference type="ARBA" id="ARBA00009600"/>
    </source>
</evidence>
<protein>
    <recommendedName>
        <fullName evidence="2">UPF0301 protein OL497_24585</fullName>
    </recommendedName>
</protein>
<proteinExistence type="inferred from homology"/>
<dbReference type="PANTHER" id="PTHR30327">
    <property type="entry name" value="UNCHARACTERIZED PROTEIN YQGE"/>
    <property type="match status" value="1"/>
</dbReference>
<dbReference type="PANTHER" id="PTHR30327:SF1">
    <property type="entry name" value="UPF0301 PROTEIN YQGE"/>
    <property type="match status" value="1"/>
</dbReference>
<dbReference type="Proteomes" id="UP001207742">
    <property type="component" value="Unassembled WGS sequence"/>
</dbReference>
<dbReference type="EMBL" id="JAPDNS010000002">
    <property type="protein sequence ID" value="MCW3487099.1"/>
    <property type="molecule type" value="Genomic_DNA"/>
</dbReference>
<dbReference type="Gene3D" id="3.40.1740.10">
    <property type="entry name" value="VC0467-like"/>
    <property type="match status" value="1"/>
</dbReference>
<accession>A0ABT3ISZ0</accession>
<dbReference type="HAMAP" id="MF_00758">
    <property type="entry name" value="UPF0301"/>
    <property type="match status" value="1"/>
</dbReference>
<dbReference type="RefSeq" id="WP_264733909.1">
    <property type="nucleotide sequence ID" value="NZ_JAPDNS010000002.1"/>
</dbReference>
<reference evidence="3 4" key="1">
    <citation type="submission" date="2022-10" db="EMBL/GenBank/DDBJ databases">
        <title>Chitinophaga nivalis PC15 sp. nov., isolated from Pyeongchang county, South Korea.</title>
        <authorList>
            <person name="Trinh H.N."/>
        </authorList>
    </citation>
    <scope>NUCLEOTIDE SEQUENCE [LARGE SCALE GENOMIC DNA]</scope>
    <source>
        <strain evidence="3 4">PC14</strain>
    </source>
</reference>
<evidence type="ECO:0000313" key="4">
    <source>
        <dbReference type="Proteomes" id="UP001207742"/>
    </source>
</evidence>
<dbReference type="InterPro" id="IPR003774">
    <property type="entry name" value="AlgH-like"/>
</dbReference>